<protein>
    <recommendedName>
        <fullName evidence="3">Protein kinase domain-containing protein</fullName>
    </recommendedName>
</protein>
<evidence type="ECO:0008006" key="3">
    <source>
        <dbReference type="Google" id="ProtNLM"/>
    </source>
</evidence>
<proteinExistence type="predicted"/>
<dbReference type="EMBL" id="JAKIXB020000025">
    <property type="protein sequence ID" value="KAL1597600.1"/>
    <property type="molecule type" value="Genomic_DNA"/>
</dbReference>
<dbReference type="SUPFAM" id="SSF56112">
    <property type="entry name" value="Protein kinase-like (PK-like)"/>
    <property type="match status" value="1"/>
</dbReference>
<gene>
    <name evidence="1" type="ORF">SLS59_007297</name>
</gene>
<sequence length="348" mass="39194">MRTPSSNTSSGLLSPVHLLDGNDYSPYSIGQCLFLKRHNPPAPFGRKYRDSGASEFLVPGEVTQLEWCLKHPPKPGSTDVSETRNIVFKASIRTGDQRGAQVLLTENGLVAKIYDPLYYSFIDKEWSDEKLDVATKADQDYTIEAAAYSALQGSNLQGNIMPMYHGSWTTEVRTIIDGQQHLRDARIILLEHVDGTVMMDIDPDSLTQGERENVMCKVIEARTDLKLAGLQHNDFEPQNIVLSPRSSRAQSAPGLETTTLDCPDLRVCIIDYGRSYVSKTTTVKDVYRNPLFDWAGGDIYCQYGWLTPREEATDWMWEMWGNGGRDGKYVKVERELDDILGQPVYPEE</sequence>
<name>A0ABR3QZK8_9PLEO</name>
<keyword evidence="2" id="KW-1185">Reference proteome</keyword>
<organism evidence="1 2">
    <name type="scientific">Nothophoma quercina</name>
    <dbReference type="NCBI Taxonomy" id="749835"/>
    <lineage>
        <taxon>Eukaryota</taxon>
        <taxon>Fungi</taxon>
        <taxon>Dikarya</taxon>
        <taxon>Ascomycota</taxon>
        <taxon>Pezizomycotina</taxon>
        <taxon>Dothideomycetes</taxon>
        <taxon>Pleosporomycetidae</taxon>
        <taxon>Pleosporales</taxon>
        <taxon>Pleosporineae</taxon>
        <taxon>Didymellaceae</taxon>
        <taxon>Nothophoma</taxon>
    </lineage>
</organism>
<evidence type="ECO:0000313" key="1">
    <source>
        <dbReference type="EMBL" id="KAL1597600.1"/>
    </source>
</evidence>
<evidence type="ECO:0000313" key="2">
    <source>
        <dbReference type="Proteomes" id="UP001521222"/>
    </source>
</evidence>
<reference evidence="1 2" key="1">
    <citation type="submission" date="2024-02" db="EMBL/GenBank/DDBJ databases">
        <title>De novo assembly and annotation of 12 fungi associated with fruit tree decline syndrome in Ontario, Canada.</title>
        <authorList>
            <person name="Sulman M."/>
            <person name="Ellouze W."/>
            <person name="Ilyukhin E."/>
        </authorList>
    </citation>
    <scope>NUCLEOTIDE SEQUENCE [LARGE SCALE GENOMIC DNA]</scope>
    <source>
        <strain evidence="1 2">M97-236</strain>
    </source>
</reference>
<dbReference type="InterPro" id="IPR011009">
    <property type="entry name" value="Kinase-like_dom_sf"/>
</dbReference>
<comment type="caution">
    <text evidence="1">The sequence shown here is derived from an EMBL/GenBank/DDBJ whole genome shotgun (WGS) entry which is preliminary data.</text>
</comment>
<accession>A0ABR3QZK8</accession>
<dbReference type="Proteomes" id="UP001521222">
    <property type="component" value="Unassembled WGS sequence"/>
</dbReference>